<keyword evidence="12" id="KW-1185">Reference proteome</keyword>
<name>A0ABT4CS01_9CLOT</name>
<keyword evidence="8 9" id="KW-0472">Membrane</keyword>
<dbReference type="SUPFAM" id="SSF56784">
    <property type="entry name" value="HAD-like"/>
    <property type="match status" value="1"/>
</dbReference>
<comment type="subcellular location">
    <subcellularLocation>
        <location evidence="1">Cell membrane</location>
        <topology evidence="1">Multi-pass membrane protein</topology>
    </subcellularLocation>
</comment>
<feature type="transmembrane region" description="Helical" evidence="9">
    <location>
        <begin position="274"/>
        <end position="298"/>
    </location>
</feature>
<dbReference type="PRINTS" id="PR00119">
    <property type="entry name" value="CATATPASE"/>
</dbReference>
<evidence type="ECO:0000256" key="6">
    <source>
        <dbReference type="ARBA" id="ARBA00022840"/>
    </source>
</evidence>
<evidence type="ECO:0000256" key="4">
    <source>
        <dbReference type="ARBA" id="ARBA00022692"/>
    </source>
</evidence>
<proteinExistence type="inferred from homology"/>
<gene>
    <name evidence="11" type="ORF">OXH55_14435</name>
</gene>
<dbReference type="EMBL" id="JAPQES010000005">
    <property type="protein sequence ID" value="MCY6371840.1"/>
    <property type="molecule type" value="Genomic_DNA"/>
</dbReference>
<comment type="caution">
    <text evidence="11">The sequence shown here is derived from an EMBL/GenBank/DDBJ whole genome shotgun (WGS) entry which is preliminary data.</text>
</comment>
<feature type="transmembrane region" description="Helical" evidence="9">
    <location>
        <begin position="742"/>
        <end position="767"/>
    </location>
</feature>
<feature type="transmembrane region" description="Helical" evidence="9">
    <location>
        <begin position="773"/>
        <end position="796"/>
    </location>
</feature>
<feature type="transmembrane region" description="Helical" evidence="9">
    <location>
        <begin position="242"/>
        <end position="262"/>
    </location>
</feature>
<dbReference type="Gene3D" id="1.20.1110.10">
    <property type="entry name" value="Calcium-transporting ATPase, transmembrane domain"/>
    <property type="match status" value="1"/>
</dbReference>
<evidence type="ECO:0000256" key="5">
    <source>
        <dbReference type="ARBA" id="ARBA00022741"/>
    </source>
</evidence>
<evidence type="ECO:0000256" key="2">
    <source>
        <dbReference type="ARBA" id="ARBA00005675"/>
    </source>
</evidence>
<feature type="transmembrane region" description="Helical" evidence="9">
    <location>
        <begin position="808"/>
        <end position="826"/>
    </location>
</feature>
<dbReference type="InterPro" id="IPR001757">
    <property type="entry name" value="P_typ_ATPase"/>
</dbReference>
<dbReference type="PANTHER" id="PTHR43294:SF21">
    <property type="entry name" value="CATION TRANSPORTING ATPASE"/>
    <property type="match status" value="1"/>
</dbReference>
<sequence length="864" mass="98703">MIEWYNYSWNDVVNELQSDVHRGLSKEKIEENKIKYGKNNTLSIKIKSGIFLFAKQMINLYVLAGMVIFTLLFYIREVRTAIILGMLVFLCVILHTIKDYKNEKNLMELEKITPKEAIVIREGRVQKIECEELVIGDIVYLERGDIVPADLRLINCEELKIKESALTGNNDIIEKYSTKIEDKEILLSEMKNMAFKSSFVMDGSATAIVTAIGENTQIGKITKDLLEGKCEKNVLEKNISSIINVLTVVFFIFSCLTLIYYFRNKESIKDYVYLISTGYLTIVSIQIILVIGIISLIVKRKMENWGVYFNGLSSLQRLSSTNIIFVDKVGTLTEDKMYVDKIYTNSMILENDSEQIEENNHNVDRILNIGLLCNDTKRDMNGEVVKGNLIDIALVNHGMRNSIDKKVLDREQERIFQIPYDTDKRIKTTLNKIEDNYRANVKGAVDKLLTRCTHIMKNGIEVEITDKDKTEIRNADLILSKQSLYVEGFAYRNFSYEPSINENIESNLVFVGLVGFENPIKENAQKYLHHCKSLAIKPTVITEDNKITAEAFGRKIKILNRNDIVLSGVEIDNMEDIELERYIERVGIYSKISSKNKWAISSIFKKLGYNLAVTGNKFTDSPSFRIAHVGVATGKKCTNITKKLGDIYIEDNDFMKLLSVIEESRKLIKLLKDEVRFILTIVLGEFVSLILPIILGYEPIITPIKLLLTNFITIILSSIYIYSQHENIKIKNYERVSIDKTIFKDFTSGMVLYGVFVGIISTLALYLGNKNSLALGIANAFIILNLSPIIFSNYFVEVKKCIKNKTSNLLFIINIIFSISIFSIIFNKNLLILLSSNFRNLTTVIIILVVQVIVIMFMKEVERA</sequence>
<evidence type="ECO:0000256" key="7">
    <source>
        <dbReference type="ARBA" id="ARBA00022989"/>
    </source>
</evidence>
<accession>A0ABT4CS01</accession>
<evidence type="ECO:0000259" key="10">
    <source>
        <dbReference type="SMART" id="SM00831"/>
    </source>
</evidence>
<dbReference type="InterPro" id="IPR023298">
    <property type="entry name" value="ATPase_P-typ_TM_dom_sf"/>
</dbReference>
<keyword evidence="6" id="KW-0067">ATP-binding</keyword>
<dbReference type="RefSeq" id="WP_268050740.1">
    <property type="nucleotide sequence ID" value="NZ_JAPQES010000005.1"/>
</dbReference>
<organism evidence="11 12">
    <name type="scientific">Clostridium ganghwense</name>
    <dbReference type="NCBI Taxonomy" id="312089"/>
    <lineage>
        <taxon>Bacteria</taxon>
        <taxon>Bacillati</taxon>
        <taxon>Bacillota</taxon>
        <taxon>Clostridia</taxon>
        <taxon>Eubacteriales</taxon>
        <taxon>Clostridiaceae</taxon>
        <taxon>Clostridium</taxon>
    </lineage>
</organism>
<dbReference type="InterPro" id="IPR008250">
    <property type="entry name" value="ATPase_P-typ_transduc_dom_A_sf"/>
</dbReference>
<reference evidence="11" key="1">
    <citation type="submission" date="2022-12" db="EMBL/GenBank/DDBJ databases">
        <authorList>
            <person name="Wang J."/>
        </authorList>
    </citation>
    <scope>NUCLEOTIDE SEQUENCE</scope>
    <source>
        <strain evidence="11">HY-42-06</strain>
    </source>
</reference>
<keyword evidence="3" id="KW-1003">Cell membrane</keyword>
<dbReference type="SUPFAM" id="SSF81660">
    <property type="entry name" value="Metal cation-transporting ATPase, ATP-binding domain N"/>
    <property type="match status" value="1"/>
</dbReference>
<evidence type="ECO:0000313" key="11">
    <source>
        <dbReference type="EMBL" id="MCY6371840.1"/>
    </source>
</evidence>
<feature type="transmembrane region" description="Helical" evidence="9">
    <location>
        <begin position="81"/>
        <end position="97"/>
    </location>
</feature>
<feature type="transmembrane region" description="Helical" evidence="9">
    <location>
        <begin position="675"/>
        <end position="694"/>
    </location>
</feature>
<feature type="transmembrane region" description="Helical" evidence="9">
    <location>
        <begin position="57"/>
        <end position="75"/>
    </location>
</feature>
<dbReference type="Pfam" id="PF13246">
    <property type="entry name" value="Cation_ATPase"/>
    <property type="match status" value="1"/>
</dbReference>
<dbReference type="Gene3D" id="2.70.150.10">
    <property type="entry name" value="Calcium-transporting ATPase, cytoplasmic transduction domain A"/>
    <property type="match status" value="1"/>
</dbReference>
<keyword evidence="4 9" id="KW-0812">Transmembrane</keyword>
<evidence type="ECO:0000256" key="9">
    <source>
        <dbReference type="SAM" id="Phobius"/>
    </source>
</evidence>
<feature type="transmembrane region" description="Helical" evidence="9">
    <location>
        <begin position="700"/>
        <end position="722"/>
    </location>
</feature>
<dbReference type="InterPro" id="IPR023299">
    <property type="entry name" value="ATPase_P-typ_cyto_dom_N"/>
</dbReference>
<keyword evidence="7 9" id="KW-1133">Transmembrane helix</keyword>
<dbReference type="Pfam" id="PF00690">
    <property type="entry name" value="Cation_ATPase_N"/>
    <property type="match status" value="1"/>
</dbReference>
<dbReference type="SMART" id="SM00831">
    <property type="entry name" value="Cation_ATPase_N"/>
    <property type="match status" value="1"/>
</dbReference>
<dbReference type="Gene3D" id="3.40.1110.10">
    <property type="entry name" value="Calcium-transporting ATPase, cytoplasmic domain N"/>
    <property type="match status" value="1"/>
</dbReference>
<protein>
    <submittedName>
        <fullName evidence="11">HAD-IC family P-type ATPase</fullName>
    </submittedName>
</protein>
<evidence type="ECO:0000256" key="3">
    <source>
        <dbReference type="ARBA" id="ARBA00022475"/>
    </source>
</evidence>
<dbReference type="SUPFAM" id="SSF81653">
    <property type="entry name" value="Calcium ATPase, transduction domain A"/>
    <property type="match status" value="1"/>
</dbReference>
<dbReference type="InterPro" id="IPR004014">
    <property type="entry name" value="ATPase_P-typ_cation-transptr_N"/>
</dbReference>
<dbReference type="InterPro" id="IPR059000">
    <property type="entry name" value="ATPase_P-type_domA"/>
</dbReference>
<dbReference type="PANTHER" id="PTHR43294">
    <property type="entry name" value="SODIUM/POTASSIUM-TRANSPORTING ATPASE SUBUNIT ALPHA"/>
    <property type="match status" value="1"/>
</dbReference>
<dbReference type="SUPFAM" id="SSF81665">
    <property type="entry name" value="Calcium ATPase, transmembrane domain M"/>
    <property type="match status" value="1"/>
</dbReference>
<dbReference type="Pfam" id="PF00122">
    <property type="entry name" value="E1-E2_ATPase"/>
    <property type="match status" value="1"/>
</dbReference>
<dbReference type="NCBIfam" id="TIGR01494">
    <property type="entry name" value="ATPase_P-type"/>
    <property type="match status" value="1"/>
</dbReference>
<feature type="domain" description="Cation-transporting P-type ATPase N-terminal" evidence="10">
    <location>
        <begin position="3"/>
        <end position="75"/>
    </location>
</feature>
<dbReference type="Gene3D" id="3.40.50.1000">
    <property type="entry name" value="HAD superfamily/HAD-like"/>
    <property type="match status" value="1"/>
</dbReference>
<evidence type="ECO:0000313" key="12">
    <source>
        <dbReference type="Proteomes" id="UP001079657"/>
    </source>
</evidence>
<dbReference type="InterPro" id="IPR036412">
    <property type="entry name" value="HAD-like_sf"/>
</dbReference>
<evidence type="ECO:0000256" key="1">
    <source>
        <dbReference type="ARBA" id="ARBA00004651"/>
    </source>
</evidence>
<dbReference type="InterPro" id="IPR050510">
    <property type="entry name" value="Cation_transp_ATPase_P-type"/>
</dbReference>
<keyword evidence="5" id="KW-0547">Nucleotide-binding</keyword>
<feature type="transmembrane region" description="Helical" evidence="9">
    <location>
        <begin position="838"/>
        <end position="858"/>
    </location>
</feature>
<evidence type="ECO:0000256" key="8">
    <source>
        <dbReference type="ARBA" id="ARBA00023136"/>
    </source>
</evidence>
<dbReference type="Proteomes" id="UP001079657">
    <property type="component" value="Unassembled WGS sequence"/>
</dbReference>
<comment type="similarity">
    <text evidence="2">Belongs to the cation transport ATPase (P-type) (TC 3.A.3) family. Type IIA subfamily.</text>
</comment>
<dbReference type="InterPro" id="IPR023214">
    <property type="entry name" value="HAD_sf"/>
</dbReference>